<protein>
    <submittedName>
        <fullName evidence="1">Uncharacterized protein</fullName>
    </submittedName>
</protein>
<name>A0A8S5NH98_9CAUD</name>
<reference evidence="1" key="1">
    <citation type="journal article" date="2021" name="Proc. Natl. Acad. Sci. U.S.A.">
        <title>A Catalog of Tens of Thousands of Viruses from Human Metagenomes Reveals Hidden Associations with Chronic Diseases.</title>
        <authorList>
            <person name="Tisza M.J."/>
            <person name="Buck C.B."/>
        </authorList>
    </citation>
    <scope>NUCLEOTIDE SEQUENCE</scope>
    <source>
        <strain evidence="1">Ct0wg9</strain>
    </source>
</reference>
<evidence type="ECO:0000313" key="1">
    <source>
        <dbReference type="EMBL" id="DAD93491.1"/>
    </source>
</evidence>
<accession>A0A8S5NH98</accession>
<organism evidence="1">
    <name type="scientific">Myoviridae sp. ct0wg9</name>
    <dbReference type="NCBI Taxonomy" id="2826600"/>
    <lineage>
        <taxon>Viruses</taxon>
        <taxon>Duplodnaviria</taxon>
        <taxon>Heunggongvirae</taxon>
        <taxon>Uroviricota</taxon>
        <taxon>Caudoviricetes</taxon>
    </lineage>
</organism>
<proteinExistence type="predicted"/>
<sequence>MFGFKEDFMYNVACFEENMTVSQLHAVLEKIIESGRGDYRVMIESYCCGTNGVELDDKSKQIDIC</sequence>
<dbReference type="EMBL" id="BK015160">
    <property type="protein sequence ID" value="DAD93491.1"/>
    <property type="molecule type" value="Genomic_DNA"/>
</dbReference>